<dbReference type="Gene3D" id="3.90.226.10">
    <property type="entry name" value="2-enoyl-CoA Hydratase, Chain A, domain 1"/>
    <property type="match status" value="1"/>
</dbReference>
<dbReference type="RefSeq" id="WP_036685841.1">
    <property type="nucleotide sequence ID" value="NZ_CP050079.1"/>
</dbReference>
<dbReference type="GO" id="GO:0008270">
    <property type="term" value="F:zinc ion binding"/>
    <property type="evidence" value="ECO:0007669"/>
    <property type="project" value="UniProtKB-UniRule"/>
</dbReference>
<organism evidence="7 8">
    <name type="scientific">Pediococcus acidilactici</name>
    <dbReference type="NCBI Taxonomy" id="1254"/>
    <lineage>
        <taxon>Bacteria</taxon>
        <taxon>Bacillati</taxon>
        <taxon>Bacillota</taxon>
        <taxon>Bacilli</taxon>
        <taxon>Lactobacillales</taxon>
        <taxon>Lactobacillaceae</taxon>
        <taxon>Pediococcus</taxon>
        <taxon>Pediococcus acidilactici group</taxon>
    </lineage>
</organism>
<keyword evidence="5" id="KW-0547">Nucleotide-binding</keyword>
<keyword evidence="5" id="KW-0963">Cytoplasm</keyword>
<evidence type="ECO:0000256" key="1">
    <source>
        <dbReference type="ARBA" id="ARBA00022516"/>
    </source>
</evidence>
<keyword evidence="3 5" id="KW-0863">Zinc-finger</keyword>
<comment type="pathway">
    <text evidence="5">Lipid metabolism; malonyl-CoA biosynthesis; malonyl-CoA from acetyl-CoA: step 1/1.</text>
</comment>
<dbReference type="SUPFAM" id="SSF52096">
    <property type="entry name" value="ClpP/crotonase"/>
    <property type="match status" value="1"/>
</dbReference>
<evidence type="ECO:0000259" key="6">
    <source>
        <dbReference type="PROSITE" id="PS50980"/>
    </source>
</evidence>
<keyword evidence="5" id="KW-0067">ATP-binding</keyword>
<evidence type="ECO:0000256" key="2">
    <source>
        <dbReference type="ARBA" id="ARBA00022679"/>
    </source>
</evidence>
<feature type="binding site" evidence="5">
    <location>
        <position position="10"/>
    </location>
    <ligand>
        <name>Zn(2+)</name>
        <dbReference type="ChEBI" id="CHEBI:29105"/>
    </ligand>
</feature>
<evidence type="ECO:0000256" key="4">
    <source>
        <dbReference type="ARBA" id="ARBA00023098"/>
    </source>
</evidence>
<dbReference type="GO" id="GO:0009317">
    <property type="term" value="C:acetyl-CoA carboxylase complex"/>
    <property type="evidence" value="ECO:0007669"/>
    <property type="project" value="InterPro"/>
</dbReference>
<dbReference type="InterPro" id="IPR011762">
    <property type="entry name" value="COA_CT_N"/>
</dbReference>
<accession>A0AAP3X8C5</accession>
<feature type="binding site" evidence="5">
    <location>
        <position position="28"/>
    </location>
    <ligand>
        <name>Zn(2+)</name>
        <dbReference type="ChEBI" id="CHEBI:29105"/>
    </ligand>
</feature>
<dbReference type="GO" id="GO:2001295">
    <property type="term" value="P:malonyl-CoA biosynthetic process"/>
    <property type="evidence" value="ECO:0007669"/>
    <property type="project" value="UniProtKB-UniRule"/>
</dbReference>
<protein>
    <recommendedName>
        <fullName evidence="5">Acetyl-coenzyme A carboxylase carboxyl transferase subunit beta</fullName>
        <shortName evidence="5">ACCase subunit beta</shortName>
        <shortName evidence="5">Acetyl-CoA carboxylase carboxyltransferase subunit beta</shortName>
        <ecNumber evidence="5">2.1.3.15</ecNumber>
    </recommendedName>
</protein>
<keyword evidence="5" id="KW-0479">Metal-binding</keyword>
<dbReference type="GO" id="GO:0003989">
    <property type="term" value="F:acetyl-CoA carboxylase activity"/>
    <property type="evidence" value="ECO:0007669"/>
    <property type="project" value="InterPro"/>
</dbReference>
<keyword evidence="5" id="KW-0276">Fatty acid metabolism</keyword>
<comment type="caution">
    <text evidence="5">Lacks conserved residue(s) required for the propagation of feature annotation.</text>
</comment>
<dbReference type="GO" id="GO:0016743">
    <property type="term" value="F:carboxyl- or carbamoyltransferase activity"/>
    <property type="evidence" value="ECO:0007669"/>
    <property type="project" value="UniProtKB-UniRule"/>
</dbReference>
<dbReference type="EMBL" id="JAWJAV010000004">
    <property type="protein sequence ID" value="MDV2621708.1"/>
    <property type="molecule type" value="Genomic_DNA"/>
</dbReference>
<feature type="binding site" evidence="5">
    <location>
        <position position="13"/>
    </location>
    <ligand>
        <name>Zn(2+)</name>
        <dbReference type="ChEBI" id="CHEBI:29105"/>
    </ligand>
</feature>
<dbReference type="EC" id="2.1.3.15" evidence="5"/>
<sequence length="260" mass="29064">MQKQNRWSKCSKCGKHVHELQWGTFRRCPFCRCPQRLTVEERIAITFDEGKFNQLTVPVETQNQLNFPNYDQKLAKSRQQSGHGEAVTIGWGTIAGNPVAAGIMDNRFMMGTLSTVTGTALRQIMRWARHQGYPLILFTASGGARMQEGIYALLQMNTILAEQRRLREAGGLSINVLTDPTMGGVSASFAFKSDYVIAEDHAQIGFSGKRVIQQATGEDLPAGFQTAEYLLQHGQLDSVVQREELRGYLQRLLRLHGYGG</sequence>
<comment type="function">
    <text evidence="5">Component of the acetyl coenzyme A carboxylase (ACC) complex. Biotin carboxylase (BC) catalyzes the carboxylation of biotin on its carrier protein (BCCP) and then the CO(2) group is transferred by the transcarboxylase to acetyl-CoA to form malonyl-CoA.</text>
</comment>
<evidence type="ECO:0000256" key="3">
    <source>
        <dbReference type="ARBA" id="ARBA00022771"/>
    </source>
</evidence>
<comment type="subunit">
    <text evidence="5">Acetyl-CoA carboxylase is a heterohexamer composed of biotin carboxyl carrier protein (AccB), biotin carboxylase (AccC) and two subunits each of ACCase subunit alpha (AccA) and ACCase subunit beta (AccD).</text>
</comment>
<keyword evidence="1 5" id="KW-0444">Lipid biosynthesis</keyword>
<dbReference type="PANTHER" id="PTHR42995">
    <property type="entry name" value="ACETYL-COENZYME A CARBOXYLASE CARBOXYL TRANSFERASE SUBUNIT BETA, CHLOROPLASTIC"/>
    <property type="match status" value="1"/>
</dbReference>
<dbReference type="PANTHER" id="PTHR42995:SF5">
    <property type="entry name" value="ACETYL-COENZYME A CARBOXYLASE CARBOXYL TRANSFERASE SUBUNIT BETA, CHLOROPLASTIC"/>
    <property type="match status" value="1"/>
</dbReference>
<keyword evidence="2 5" id="KW-0808">Transferase</keyword>
<gene>
    <name evidence="5" type="primary">accD</name>
    <name evidence="7" type="ORF">R0G89_08185</name>
</gene>
<comment type="subcellular location">
    <subcellularLocation>
        <location evidence="5">Cytoplasm</location>
    </subcellularLocation>
</comment>
<dbReference type="InterPro" id="IPR034733">
    <property type="entry name" value="AcCoA_carboxyl_beta"/>
</dbReference>
<dbReference type="InterPro" id="IPR029045">
    <property type="entry name" value="ClpP/crotonase-like_dom_sf"/>
</dbReference>
<feature type="domain" description="CoA carboxyltransferase N-terminal" evidence="6">
    <location>
        <begin position="6"/>
        <end position="260"/>
    </location>
</feature>
<evidence type="ECO:0000313" key="7">
    <source>
        <dbReference type="EMBL" id="MDV2621708.1"/>
    </source>
</evidence>
<dbReference type="PRINTS" id="PR01070">
    <property type="entry name" value="ACCCTRFRASEB"/>
</dbReference>
<comment type="similarity">
    <text evidence="5">Belongs to the AccD/PCCB family.</text>
</comment>
<dbReference type="GO" id="GO:0006633">
    <property type="term" value="P:fatty acid biosynthetic process"/>
    <property type="evidence" value="ECO:0007669"/>
    <property type="project" value="UniProtKB-KW"/>
</dbReference>
<keyword evidence="5" id="KW-0862">Zinc</keyword>
<dbReference type="Proteomes" id="UP001280897">
    <property type="component" value="Unassembled WGS sequence"/>
</dbReference>
<dbReference type="Pfam" id="PF01039">
    <property type="entry name" value="Carboxyl_trans"/>
    <property type="match status" value="1"/>
</dbReference>
<comment type="caution">
    <text evidence="7">The sequence shown here is derived from an EMBL/GenBank/DDBJ whole genome shotgun (WGS) entry which is preliminary data.</text>
</comment>
<dbReference type="PROSITE" id="PS50980">
    <property type="entry name" value="COA_CT_NTER"/>
    <property type="match status" value="1"/>
</dbReference>
<keyword evidence="4 5" id="KW-0443">Lipid metabolism</keyword>
<reference evidence="7" key="2">
    <citation type="submission" date="2023-10" db="EMBL/GenBank/DDBJ databases">
        <authorList>
            <person name="Khurajog B."/>
        </authorList>
    </citation>
    <scope>NUCLEOTIDE SEQUENCE</scope>
    <source>
        <strain evidence="7">BF9</strain>
    </source>
</reference>
<proteinExistence type="inferred from homology"/>
<keyword evidence="5" id="KW-0275">Fatty acid biosynthesis</keyword>
<dbReference type="AlphaFoldDB" id="A0AAP3X8C5"/>
<comment type="cofactor">
    <cofactor evidence="5">
        <name>Zn(2+)</name>
        <dbReference type="ChEBI" id="CHEBI:29105"/>
    </cofactor>
    <text evidence="5">Binds 1 zinc ion per subunit.</text>
</comment>
<feature type="binding site" evidence="5">
    <location>
        <position position="31"/>
    </location>
    <ligand>
        <name>Zn(2+)</name>
        <dbReference type="ChEBI" id="CHEBI:29105"/>
    </ligand>
</feature>
<comment type="catalytic activity">
    <reaction evidence="5">
        <text>N(6)-carboxybiotinyl-L-lysyl-[protein] + acetyl-CoA = N(6)-biotinyl-L-lysyl-[protein] + malonyl-CoA</text>
        <dbReference type="Rhea" id="RHEA:54728"/>
        <dbReference type="Rhea" id="RHEA-COMP:10505"/>
        <dbReference type="Rhea" id="RHEA-COMP:10506"/>
        <dbReference type="ChEBI" id="CHEBI:57288"/>
        <dbReference type="ChEBI" id="CHEBI:57384"/>
        <dbReference type="ChEBI" id="CHEBI:83144"/>
        <dbReference type="ChEBI" id="CHEBI:83145"/>
        <dbReference type="EC" id="2.1.3.15"/>
    </reaction>
</comment>
<dbReference type="GO" id="GO:0005524">
    <property type="term" value="F:ATP binding"/>
    <property type="evidence" value="ECO:0007669"/>
    <property type="project" value="UniProtKB-KW"/>
</dbReference>
<dbReference type="GeneID" id="57366511"/>
<reference evidence="7" key="1">
    <citation type="journal article" date="2023" name="PeerJ">
        <title>Selection and evaluation of lactic acid bacteria from chicken feces in Thailand as potential probiotics.</title>
        <authorList>
            <person name="Khurajog B."/>
            <person name="Disastra Y."/>
            <person name="Lawwyne L.D."/>
            <person name="Sirichokchatchawan W."/>
            <person name="Niyomtham W."/>
            <person name="Yindee J."/>
            <person name="Hampson D.J."/>
            <person name="Prapasarakul N."/>
        </authorList>
    </citation>
    <scope>NUCLEOTIDE SEQUENCE</scope>
    <source>
        <strain evidence="7">BF9</strain>
    </source>
</reference>
<evidence type="ECO:0000256" key="5">
    <source>
        <dbReference type="HAMAP-Rule" id="MF_01395"/>
    </source>
</evidence>
<name>A0AAP3X8C5_PEDAC</name>
<evidence type="ECO:0000313" key="8">
    <source>
        <dbReference type="Proteomes" id="UP001280897"/>
    </source>
</evidence>
<dbReference type="HAMAP" id="MF_01395">
    <property type="entry name" value="AcetylCoA_CT_beta"/>
    <property type="match status" value="1"/>
</dbReference>
<dbReference type="InterPro" id="IPR000438">
    <property type="entry name" value="Acetyl_CoA_COase_Trfase_b_su"/>
</dbReference>